<dbReference type="FunFam" id="1.10.238.230:FF:000001">
    <property type="entry name" value="Serine/threonine-protein phosphatase 2A regulatory subunit B'' subunit beta"/>
    <property type="match status" value="1"/>
</dbReference>
<evidence type="ECO:0000256" key="3">
    <source>
        <dbReference type="SAM" id="MobiDB-lite"/>
    </source>
</evidence>
<dbReference type="InterPro" id="IPR011992">
    <property type="entry name" value="EF-hand-dom_pair"/>
</dbReference>
<dbReference type="GO" id="GO:0019888">
    <property type="term" value="F:protein phosphatase regulator activity"/>
    <property type="evidence" value="ECO:0007669"/>
    <property type="project" value="TreeGrafter"/>
</dbReference>
<dbReference type="PROSITE" id="PS00018">
    <property type="entry name" value="EF_HAND_1"/>
    <property type="match status" value="1"/>
</dbReference>
<dbReference type="Pfam" id="PF21161">
    <property type="entry name" value="P2R3B_EF-hand"/>
    <property type="match status" value="1"/>
</dbReference>
<dbReference type="GO" id="GO:0000159">
    <property type="term" value="C:protein phosphatase type 2A complex"/>
    <property type="evidence" value="ECO:0007669"/>
    <property type="project" value="TreeGrafter"/>
</dbReference>
<dbReference type="Gene3D" id="1.10.238.230">
    <property type="match status" value="1"/>
</dbReference>
<comment type="caution">
    <text evidence="5">The sequence shown here is derived from an EMBL/GenBank/DDBJ whole genome shotgun (WGS) entry which is preliminary data.</text>
</comment>
<reference evidence="5 6" key="1">
    <citation type="submission" date="2022-05" db="EMBL/GenBank/DDBJ databases">
        <title>A multi-omics perspective on studying reproductive biology in Daphnia sinensis.</title>
        <authorList>
            <person name="Jia J."/>
        </authorList>
    </citation>
    <scope>NUCLEOTIDE SEQUENCE [LARGE SCALE GENOMIC DNA]</scope>
    <source>
        <strain evidence="5 6">WSL</strain>
    </source>
</reference>
<evidence type="ECO:0000256" key="2">
    <source>
        <dbReference type="ARBA" id="ARBA00022837"/>
    </source>
</evidence>
<dbReference type="InterPro" id="IPR002048">
    <property type="entry name" value="EF_hand_dom"/>
</dbReference>
<dbReference type="GO" id="GO:0005509">
    <property type="term" value="F:calcium ion binding"/>
    <property type="evidence" value="ECO:0007669"/>
    <property type="project" value="InterPro"/>
</dbReference>
<name>A0AAD5PRK1_9CRUS</name>
<keyword evidence="2" id="KW-0106">Calcium</keyword>
<dbReference type="Gene3D" id="1.10.238.10">
    <property type="entry name" value="EF-hand"/>
    <property type="match status" value="1"/>
</dbReference>
<gene>
    <name evidence="5" type="ORF">GHT06_016608</name>
</gene>
<evidence type="ECO:0000313" key="5">
    <source>
        <dbReference type="EMBL" id="KAI9556817.1"/>
    </source>
</evidence>
<dbReference type="PROSITE" id="PS50222">
    <property type="entry name" value="EF_HAND_2"/>
    <property type="match status" value="1"/>
</dbReference>
<dbReference type="FunFam" id="1.10.238.10:FF:000025">
    <property type="entry name" value="serine/threonine-protein phosphatase 2A regulatory subunit B'' subunit alpha"/>
    <property type="match status" value="1"/>
</dbReference>
<sequence>MSFAFALVESAVSDVQHVEAVHSRTHALPLFLKKTFSCRNCIRRKPKVSLGRFGFLPFVVNCDGRLRHLKISGFERKLCVTLCQCPLCLLSTFCLGDSEDLKKTKKNMVNVRCQACQAKYRLLAAKRLNLLGLAFEARPQKPTPRFPYRPPIQRRPRSYIIQPNSLGYAKDNNKENRSTSTTNISSPRSTLRRQAKANNNLLLPRFYYPTGRPISKEQLDASLLRLAAAFQQLPNCQASREHFGTIAKACGCPYYWKAILFIASGGEKLGHVTLETFTDFWGKIINNYHDEASRFVQLLTMINVNVTVSRTDNNLNTSMNNCAGSGRFYLIPEDFVPLVQDVVDTHPGLTFLKEAAEFHSRYVHTVIARIYYNVNRSWSGHITLTELRHSNLLATIRLLEEEEDINQITDYFSYEHFYVIYCKFWELDKDHDLFIDKKDLARHNDHALSSKMIDRIFSGAVTRGVPHNNRMVKFGNTNTNMNNQPRMSYTEFVWFLISEEDKRHSTAIEYWFRCMDLDGDGFLSMYELEYFYEEQLQRMESLGIETLPFEDCLCQMLDMIHPAVPGKISLNDLKRCQMTPIFFDTFFNLEKYLDHEQRDPFASQRDPDSENGDEILKISDWDRYAAEEYELLVAEEGGPDHGEDMFMREEMTTGEEDGNDHSSLPLSMERDVIMADSDVNDGHDDYSALSVHSSLGLGNAGHRSLFSVTPCSIEYQY</sequence>
<dbReference type="AlphaFoldDB" id="A0AAD5PRK1"/>
<keyword evidence="1" id="KW-0479">Metal-binding</keyword>
<dbReference type="InterPro" id="IPR041534">
    <property type="entry name" value="EF-hand_13"/>
</dbReference>
<feature type="compositionally biased region" description="Polar residues" evidence="3">
    <location>
        <begin position="178"/>
        <end position="189"/>
    </location>
</feature>
<dbReference type="Proteomes" id="UP000820818">
    <property type="component" value="Linkage Group LG6"/>
</dbReference>
<protein>
    <recommendedName>
        <fullName evidence="4">EF-hand domain-containing protein</fullName>
    </recommendedName>
</protein>
<feature type="domain" description="EF-hand" evidence="4">
    <location>
        <begin position="503"/>
        <end position="538"/>
    </location>
</feature>
<dbReference type="Pfam" id="PF13202">
    <property type="entry name" value="EF-hand_5"/>
    <property type="match status" value="1"/>
</dbReference>
<evidence type="ECO:0000259" key="4">
    <source>
        <dbReference type="PROSITE" id="PS50222"/>
    </source>
</evidence>
<organism evidence="5 6">
    <name type="scientific">Daphnia sinensis</name>
    <dbReference type="NCBI Taxonomy" id="1820382"/>
    <lineage>
        <taxon>Eukaryota</taxon>
        <taxon>Metazoa</taxon>
        <taxon>Ecdysozoa</taxon>
        <taxon>Arthropoda</taxon>
        <taxon>Crustacea</taxon>
        <taxon>Branchiopoda</taxon>
        <taxon>Diplostraca</taxon>
        <taxon>Cladocera</taxon>
        <taxon>Anomopoda</taxon>
        <taxon>Daphniidae</taxon>
        <taxon>Daphnia</taxon>
        <taxon>Daphnia similis group</taxon>
    </lineage>
</organism>
<accession>A0AAD5PRK1</accession>
<dbReference type="PANTHER" id="PTHR14095:SF0">
    <property type="entry name" value="MIP22305P"/>
    <property type="match status" value="1"/>
</dbReference>
<feature type="region of interest" description="Disordered" evidence="3">
    <location>
        <begin position="166"/>
        <end position="191"/>
    </location>
</feature>
<keyword evidence="6" id="KW-1185">Reference proteome</keyword>
<dbReference type="PANTHER" id="PTHR14095">
    <property type="entry name" value="PHOSPHATASE 2A REGULATORY SUBUNIT-RELATED"/>
    <property type="match status" value="1"/>
</dbReference>
<dbReference type="InterPro" id="IPR018247">
    <property type="entry name" value="EF_Hand_1_Ca_BS"/>
</dbReference>
<dbReference type="SUPFAM" id="SSF47473">
    <property type="entry name" value="EF-hand"/>
    <property type="match status" value="2"/>
</dbReference>
<dbReference type="FunFam" id="1.10.238.220:FF:000001">
    <property type="entry name" value="Serine/threonine-protein phosphatase 2A regulatory subunit B'' subunit alpha"/>
    <property type="match status" value="1"/>
</dbReference>
<evidence type="ECO:0000256" key="1">
    <source>
        <dbReference type="ARBA" id="ARBA00022723"/>
    </source>
</evidence>
<dbReference type="EMBL" id="WJBH02000006">
    <property type="protein sequence ID" value="KAI9556817.1"/>
    <property type="molecule type" value="Genomic_DNA"/>
</dbReference>
<evidence type="ECO:0000313" key="6">
    <source>
        <dbReference type="Proteomes" id="UP000820818"/>
    </source>
</evidence>
<dbReference type="Gene3D" id="1.10.238.220">
    <property type="match status" value="1"/>
</dbReference>
<dbReference type="InterPro" id="IPR048855">
    <property type="entry name" value="P2R3A_B_D_EF-hand"/>
</dbReference>
<dbReference type="Pfam" id="PF17958">
    <property type="entry name" value="EF-hand_13"/>
    <property type="match status" value="1"/>
</dbReference>
<proteinExistence type="predicted"/>